<comment type="caution">
    <text evidence="11">The sequence shown here is derived from an EMBL/GenBank/DDBJ whole genome shotgun (WGS) entry which is preliminary data.</text>
</comment>
<evidence type="ECO:0000256" key="9">
    <source>
        <dbReference type="SAM" id="Phobius"/>
    </source>
</evidence>
<dbReference type="EMBL" id="AOME01000090">
    <property type="protein sequence ID" value="EMA48486.1"/>
    <property type="molecule type" value="Genomic_DNA"/>
</dbReference>
<dbReference type="GO" id="GO:0097272">
    <property type="term" value="P:ammonium homeostasis"/>
    <property type="evidence" value="ECO:0007669"/>
    <property type="project" value="TreeGrafter"/>
</dbReference>
<dbReference type="GO" id="GO:0016020">
    <property type="term" value="C:membrane"/>
    <property type="evidence" value="ECO:0007669"/>
    <property type="project" value="UniProtKB-SubCell"/>
</dbReference>
<reference evidence="11 12" key="1">
    <citation type="journal article" date="2014" name="PLoS Genet.">
        <title>Phylogenetically driven sequencing of extremely halophilic archaea reveals strategies for static and dynamic osmo-response.</title>
        <authorList>
            <person name="Becker E.A."/>
            <person name="Seitzer P.M."/>
            <person name="Tritt A."/>
            <person name="Larsen D."/>
            <person name="Krusor M."/>
            <person name="Yao A.I."/>
            <person name="Wu D."/>
            <person name="Madern D."/>
            <person name="Eisen J.A."/>
            <person name="Darling A.E."/>
            <person name="Facciotti M.T."/>
        </authorList>
    </citation>
    <scope>NUCLEOTIDE SEQUENCE [LARGE SCALE GENOMIC DNA]</scope>
    <source>
        <strain evidence="11 12">DSM 8989</strain>
    </source>
</reference>
<dbReference type="Proteomes" id="UP000011625">
    <property type="component" value="Unassembled WGS sequence"/>
</dbReference>
<keyword evidence="4 9" id="KW-0812">Transmembrane</keyword>
<dbReference type="AlphaFoldDB" id="M0MSA2"/>
<dbReference type="Gene3D" id="1.10.3430.10">
    <property type="entry name" value="Ammonium transporter AmtB like domains"/>
    <property type="match status" value="1"/>
</dbReference>
<dbReference type="STRING" id="1227456.C450_19746"/>
<feature type="transmembrane region" description="Helical" evidence="9">
    <location>
        <begin position="62"/>
        <end position="83"/>
    </location>
</feature>
<keyword evidence="5 9" id="KW-1133">Transmembrane helix</keyword>
<evidence type="ECO:0000256" key="1">
    <source>
        <dbReference type="ARBA" id="ARBA00004141"/>
    </source>
</evidence>
<evidence type="ECO:0000256" key="4">
    <source>
        <dbReference type="ARBA" id="ARBA00022692"/>
    </source>
</evidence>
<comment type="function">
    <text evidence="8">Involved in the uptake of ammonium/ammonia (NH(4)(+)/NH(3)). Transport is electrogenic.</text>
</comment>
<evidence type="ECO:0000259" key="10">
    <source>
        <dbReference type="Pfam" id="PF00909"/>
    </source>
</evidence>
<comment type="similarity">
    <text evidence="2">Belongs to the ammonia transporter channel (TC 1.A.11.2) family.</text>
</comment>
<evidence type="ECO:0000256" key="6">
    <source>
        <dbReference type="ARBA" id="ARBA00023136"/>
    </source>
</evidence>
<gene>
    <name evidence="11" type="ORF">C450_19746</name>
</gene>
<dbReference type="InterPro" id="IPR024041">
    <property type="entry name" value="NH4_transpt_AmtB-like_dom"/>
</dbReference>
<evidence type="ECO:0000313" key="11">
    <source>
        <dbReference type="EMBL" id="EMA48486.1"/>
    </source>
</evidence>
<keyword evidence="6 9" id="KW-0472">Membrane</keyword>
<dbReference type="Pfam" id="PF00909">
    <property type="entry name" value="Ammonium_transp"/>
    <property type="match status" value="1"/>
</dbReference>
<evidence type="ECO:0000256" key="8">
    <source>
        <dbReference type="ARBA" id="ARBA00045370"/>
    </source>
</evidence>
<accession>M0MSA2</accession>
<keyword evidence="3" id="KW-0813">Transport</keyword>
<keyword evidence="12" id="KW-1185">Reference proteome</keyword>
<dbReference type="PANTHER" id="PTHR11730">
    <property type="entry name" value="AMMONIUM TRANSPORTER"/>
    <property type="match status" value="1"/>
</dbReference>
<evidence type="ECO:0000256" key="2">
    <source>
        <dbReference type="ARBA" id="ARBA00005887"/>
    </source>
</evidence>
<keyword evidence="7" id="KW-0924">Ammonia transport</keyword>
<evidence type="ECO:0000256" key="3">
    <source>
        <dbReference type="ARBA" id="ARBA00022448"/>
    </source>
</evidence>
<feature type="domain" description="Ammonium transporter AmtB-like" evidence="10">
    <location>
        <begin position="22"/>
        <end position="88"/>
    </location>
</feature>
<evidence type="ECO:0000256" key="7">
    <source>
        <dbReference type="ARBA" id="ARBA00023177"/>
    </source>
</evidence>
<dbReference type="PANTHER" id="PTHR11730:SF6">
    <property type="entry name" value="AMMONIUM TRANSPORTER"/>
    <property type="match status" value="1"/>
</dbReference>
<dbReference type="SUPFAM" id="SSF111352">
    <property type="entry name" value="Ammonium transporter"/>
    <property type="match status" value="1"/>
</dbReference>
<organism evidence="11 12">
    <name type="scientific">Halococcus salifodinae DSM 8989</name>
    <dbReference type="NCBI Taxonomy" id="1227456"/>
    <lineage>
        <taxon>Archaea</taxon>
        <taxon>Methanobacteriati</taxon>
        <taxon>Methanobacteriota</taxon>
        <taxon>Stenosarchaea group</taxon>
        <taxon>Halobacteria</taxon>
        <taxon>Halobacteriales</taxon>
        <taxon>Halococcaceae</taxon>
        <taxon>Halococcus</taxon>
    </lineage>
</organism>
<comment type="subcellular location">
    <subcellularLocation>
        <location evidence="1">Membrane</location>
        <topology evidence="1">Multi-pass membrane protein</topology>
    </subcellularLocation>
</comment>
<protein>
    <submittedName>
        <fullName evidence="11">Ammonium transporter</fullName>
    </submittedName>
</protein>
<sequence>MIDILLQSGVDLEALASGVNNVWVLTVTFLIFFMHAGFAMLEAGQVRAKNVANQLTKNMLTWSIGVIVFFLLGQGIANITAGLTGTAGQTRRGQECARGGRCTVVNSHERFRPWESTSELGSARS</sequence>
<proteinExistence type="inferred from homology"/>
<dbReference type="PATRIC" id="fig|1227456.3.peg.3998"/>
<dbReference type="GO" id="GO:0008519">
    <property type="term" value="F:ammonium channel activity"/>
    <property type="evidence" value="ECO:0007669"/>
    <property type="project" value="InterPro"/>
</dbReference>
<dbReference type="InterPro" id="IPR029020">
    <property type="entry name" value="Ammonium/urea_transptr"/>
</dbReference>
<name>M0MSA2_9EURY</name>
<feature type="transmembrane region" description="Helical" evidence="9">
    <location>
        <begin position="22"/>
        <end position="41"/>
    </location>
</feature>
<evidence type="ECO:0000256" key="5">
    <source>
        <dbReference type="ARBA" id="ARBA00022989"/>
    </source>
</evidence>
<evidence type="ECO:0000313" key="12">
    <source>
        <dbReference type="Proteomes" id="UP000011625"/>
    </source>
</evidence>